<dbReference type="Pfam" id="PF24082">
    <property type="entry name" value="SPEF2_C"/>
    <property type="match status" value="1"/>
</dbReference>
<dbReference type="GeneTree" id="ENSGT00390000008160"/>
<keyword evidence="4" id="KW-1185">Reference proteome</keyword>
<dbReference type="InterPro" id="IPR056199">
    <property type="entry name" value="SPEF2_C"/>
</dbReference>
<dbReference type="OMA" id="HLNYTEM"/>
<name>A0A8D0G415_SPHPU</name>
<proteinExistence type="predicted"/>
<reference evidence="3" key="1">
    <citation type="submission" date="2025-05" db="UniProtKB">
        <authorList>
            <consortium name="Ensembl"/>
        </authorList>
    </citation>
    <scope>IDENTIFICATION</scope>
</reference>
<dbReference type="Ensembl" id="ENSSPUT00000000611.1">
    <property type="protein sequence ID" value="ENSSPUP00000000572.1"/>
    <property type="gene ID" value="ENSSPUG00000000513.1"/>
</dbReference>
<protein>
    <recommendedName>
        <fullName evidence="2">SPEF2 C-terminal domain-containing protein</fullName>
    </recommendedName>
</protein>
<evidence type="ECO:0000256" key="1">
    <source>
        <dbReference type="SAM" id="MobiDB-lite"/>
    </source>
</evidence>
<evidence type="ECO:0000313" key="3">
    <source>
        <dbReference type="Ensembl" id="ENSSPUP00000000569.1"/>
    </source>
</evidence>
<accession>A0A8D0G415</accession>
<evidence type="ECO:0000313" key="4">
    <source>
        <dbReference type="Proteomes" id="UP000694392"/>
    </source>
</evidence>
<dbReference type="Ensembl" id="ENSSPUT00000000608.1">
    <property type="protein sequence ID" value="ENSSPUP00000000569.1"/>
    <property type="gene ID" value="ENSSPUG00000000513.1"/>
</dbReference>
<feature type="region of interest" description="Disordered" evidence="1">
    <location>
        <begin position="57"/>
        <end position="96"/>
    </location>
</feature>
<feature type="domain" description="SPEF2 C-terminal" evidence="2">
    <location>
        <begin position="2"/>
        <end position="48"/>
    </location>
</feature>
<dbReference type="AlphaFoldDB" id="A0A8D0G415"/>
<feature type="compositionally biased region" description="Acidic residues" evidence="1">
    <location>
        <begin position="67"/>
        <end position="94"/>
    </location>
</feature>
<sequence length="193" mass="22272">MFFFTLFADAEKDPPHLNYTEMLLYFASHPDAVDGVYRALSVATGMYILRKKVSLHPEGESCTQEQTNEEIGEEEEEEEKGEEGEDEEKEEEELQYFTKEGEISLETLLRVFQHAESRGGDNHRFSGEQDAADKDFIKIYKELGSEDLTPIKVTLLLKHPFIQDLINNYQEYKLPVSIPFLEMPGTREVDLII</sequence>
<organism evidence="3 4">
    <name type="scientific">Sphenodon punctatus</name>
    <name type="common">Tuatara</name>
    <name type="synonym">Hatteria punctata</name>
    <dbReference type="NCBI Taxonomy" id="8508"/>
    <lineage>
        <taxon>Eukaryota</taxon>
        <taxon>Metazoa</taxon>
        <taxon>Chordata</taxon>
        <taxon>Craniata</taxon>
        <taxon>Vertebrata</taxon>
        <taxon>Euteleostomi</taxon>
        <taxon>Lepidosauria</taxon>
        <taxon>Sphenodontia</taxon>
        <taxon>Sphenodontidae</taxon>
        <taxon>Sphenodon</taxon>
    </lineage>
</organism>
<dbReference type="Proteomes" id="UP000694392">
    <property type="component" value="Unplaced"/>
</dbReference>
<evidence type="ECO:0000259" key="2">
    <source>
        <dbReference type="Pfam" id="PF24082"/>
    </source>
</evidence>